<name>A0AAV9WHQ4_9PEZI</name>
<protein>
    <submittedName>
        <fullName evidence="2">Uncharacterized protein</fullName>
    </submittedName>
</protein>
<dbReference type="AlphaFoldDB" id="A0AAV9WHQ4"/>
<sequence>MPQANGSSVSAKGQKTVEKPKVDVPEDLEHSKHTYASSPVSADPWNSLGSQGTRNHNDIFSQVDKLGLSKKTQGRI</sequence>
<reference evidence="2 3" key="1">
    <citation type="submission" date="2023-08" db="EMBL/GenBank/DDBJ databases">
        <authorList>
            <person name="Palmer J.M."/>
        </authorList>
    </citation>
    <scope>NUCLEOTIDE SEQUENCE [LARGE SCALE GENOMIC DNA]</scope>
    <source>
        <strain evidence="2 3">TWF481</strain>
    </source>
</reference>
<gene>
    <name evidence="2" type="ORF">TWF481_006115</name>
</gene>
<proteinExistence type="predicted"/>
<dbReference type="EMBL" id="JAVHJL010000003">
    <property type="protein sequence ID" value="KAK6507692.1"/>
    <property type="molecule type" value="Genomic_DNA"/>
</dbReference>
<comment type="caution">
    <text evidence="2">The sequence shown here is derived from an EMBL/GenBank/DDBJ whole genome shotgun (WGS) entry which is preliminary data.</text>
</comment>
<evidence type="ECO:0000313" key="2">
    <source>
        <dbReference type="EMBL" id="KAK6507692.1"/>
    </source>
</evidence>
<evidence type="ECO:0000313" key="3">
    <source>
        <dbReference type="Proteomes" id="UP001370758"/>
    </source>
</evidence>
<accession>A0AAV9WHQ4</accession>
<feature type="compositionally biased region" description="Polar residues" evidence="1">
    <location>
        <begin position="1"/>
        <end position="13"/>
    </location>
</feature>
<evidence type="ECO:0000256" key="1">
    <source>
        <dbReference type="SAM" id="MobiDB-lite"/>
    </source>
</evidence>
<feature type="compositionally biased region" description="Polar residues" evidence="1">
    <location>
        <begin position="47"/>
        <end position="60"/>
    </location>
</feature>
<keyword evidence="3" id="KW-1185">Reference proteome</keyword>
<dbReference type="Proteomes" id="UP001370758">
    <property type="component" value="Unassembled WGS sequence"/>
</dbReference>
<feature type="region of interest" description="Disordered" evidence="1">
    <location>
        <begin position="1"/>
        <end position="76"/>
    </location>
</feature>
<feature type="compositionally biased region" description="Basic and acidic residues" evidence="1">
    <location>
        <begin position="15"/>
        <end position="32"/>
    </location>
</feature>
<organism evidence="2 3">
    <name type="scientific">Arthrobotrys musiformis</name>
    <dbReference type="NCBI Taxonomy" id="47236"/>
    <lineage>
        <taxon>Eukaryota</taxon>
        <taxon>Fungi</taxon>
        <taxon>Dikarya</taxon>
        <taxon>Ascomycota</taxon>
        <taxon>Pezizomycotina</taxon>
        <taxon>Orbiliomycetes</taxon>
        <taxon>Orbiliales</taxon>
        <taxon>Orbiliaceae</taxon>
        <taxon>Arthrobotrys</taxon>
    </lineage>
</organism>